<evidence type="ECO:0000256" key="5">
    <source>
        <dbReference type="RuleBase" id="RU363076"/>
    </source>
</evidence>
<reference evidence="7" key="1">
    <citation type="submission" date="2021-01" db="EMBL/GenBank/DDBJ databases">
        <authorList>
            <person name="Corre E."/>
            <person name="Pelletier E."/>
            <person name="Niang G."/>
            <person name="Scheremetjew M."/>
            <person name="Finn R."/>
            <person name="Kale V."/>
            <person name="Holt S."/>
            <person name="Cochrane G."/>
            <person name="Meng A."/>
            <person name="Brown T."/>
            <person name="Cohen L."/>
        </authorList>
    </citation>
    <scope>NUCLEOTIDE SEQUENCE</scope>
    <source>
        <strain evidence="7">CCMP1320</strain>
    </source>
</reference>
<proteinExistence type="inferred from homology"/>
<comment type="function">
    <text evidence="5">Probably involved in the biogenesis of the COX complex.</text>
</comment>
<dbReference type="EMBL" id="HBIP01000927">
    <property type="protein sequence ID" value="CAE0485369.1"/>
    <property type="molecule type" value="Transcribed_RNA"/>
</dbReference>
<evidence type="ECO:0000256" key="2">
    <source>
        <dbReference type="ARBA" id="ARBA00022692"/>
    </source>
</evidence>
<evidence type="ECO:0000256" key="1">
    <source>
        <dbReference type="ARBA" id="ARBA00004370"/>
    </source>
</evidence>
<keyword evidence="4" id="KW-0472">Membrane</keyword>
<comment type="subcellular location">
    <subcellularLocation>
        <location evidence="1">Membrane</location>
    </subcellularLocation>
    <subcellularLocation>
        <location evidence="5">Mitochondrion inner membrane</location>
        <topology evidence="5">Multi-pass membrane protein</topology>
    </subcellularLocation>
</comment>
<sequence length="290" mass="31826">MLESPAQNVFELEDLKETQKVCASGRFVHSRSIFVGPRPRSLPGLGIQNGYFLITPLYDPTRKGAVLVNRGWVPASWNEDIGKVEAAWDAGAQSGNLEAEAQQASSNSRVEPQKQKQGWFSWGRSKSGNEQPQAGPPAAKEKPTVHVVGMLQQSEQPSAVIPDNVPDNLEFHWIDVPTLARTVGLPADTPLIQRISDDPASQQQLHKGSPVQQAREAASSSPNSLVFPIPKNSADLVTYYTMPNDHLIYCGIWSSLCVVLGLMARHAIRTPPKTYRMVDQQAAWNSTRPS</sequence>
<comment type="similarity">
    <text evidence="5">Belongs to the SURF1 family.</text>
</comment>
<accession>A0A7S3QKM8</accession>
<dbReference type="GO" id="GO:0005743">
    <property type="term" value="C:mitochondrial inner membrane"/>
    <property type="evidence" value="ECO:0007669"/>
    <property type="project" value="UniProtKB-SubCell"/>
</dbReference>
<keyword evidence="3" id="KW-1133">Transmembrane helix</keyword>
<dbReference type="AlphaFoldDB" id="A0A7S3QKM8"/>
<evidence type="ECO:0000256" key="3">
    <source>
        <dbReference type="ARBA" id="ARBA00022989"/>
    </source>
</evidence>
<feature type="compositionally biased region" description="Polar residues" evidence="6">
    <location>
        <begin position="102"/>
        <end position="132"/>
    </location>
</feature>
<keyword evidence="5" id="KW-0999">Mitochondrion inner membrane</keyword>
<evidence type="ECO:0000256" key="4">
    <source>
        <dbReference type="ARBA" id="ARBA00023136"/>
    </source>
</evidence>
<dbReference type="InterPro" id="IPR002994">
    <property type="entry name" value="Surf1/Shy1"/>
</dbReference>
<dbReference type="PANTHER" id="PTHR23427">
    <property type="entry name" value="SURFEIT LOCUS PROTEIN"/>
    <property type="match status" value="1"/>
</dbReference>
<feature type="region of interest" description="Disordered" evidence="6">
    <location>
        <begin position="96"/>
        <end position="142"/>
    </location>
</feature>
<dbReference type="Pfam" id="PF02104">
    <property type="entry name" value="SURF1"/>
    <property type="match status" value="1"/>
</dbReference>
<dbReference type="InterPro" id="IPR045214">
    <property type="entry name" value="Surf1/Surf4"/>
</dbReference>
<dbReference type="PROSITE" id="PS50895">
    <property type="entry name" value="SURF1"/>
    <property type="match status" value="1"/>
</dbReference>
<evidence type="ECO:0000313" key="7">
    <source>
        <dbReference type="EMBL" id="CAE0485369.1"/>
    </source>
</evidence>
<evidence type="ECO:0000256" key="6">
    <source>
        <dbReference type="SAM" id="MobiDB-lite"/>
    </source>
</evidence>
<dbReference type="PANTHER" id="PTHR23427:SF2">
    <property type="entry name" value="SURFEIT LOCUS PROTEIN 1"/>
    <property type="match status" value="1"/>
</dbReference>
<organism evidence="7">
    <name type="scientific">Dunaliella tertiolecta</name>
    <name type="common">Green alga</name>
    <dbReference type="NCBI Taxonomy" id="3047"/>
    <lineage>
        <taxon>Eukaryota</taxon>
        <taxon>Viridiplantae</taxon>
        <taxon>Chlorophyta</taxon>
        <taxon>core chlorophytes</taxon>
        <taxon>Chlorophyceae</taxon>
        <taxon>CS clade</taxon>
        <taxon>Chlamydomonadales</taxon>
        <taxon>Dunaliellaceae</taxon>
        <taxon>Dunaliella</taxon>
    </lineage>
</organism>
<keyword evidence="2" id="KW-0812">Transmembrane</keyword>
<keyword evidence="5" id="KW-0496">Mitochondrion</keyword>
<protein>
    <recommendedName>
        <fullName evidence="5">SURF1-like protein</fullName>
    </recommendedName>
</protein>
<name>A0A7S3QKM8_DUNTE</name>
<gene>
    <name evidence="7" type="ORF">DTER00134_LOCUS408</name>
</gene>